<reference evidence="1 2" key="1">
    <citation type="submission" date="2021-12" db="EMBL/GenBank/DDBJ databases">
        <title>Genome sequencing of bacteria with rrn-lacking chromosome and rrn-plasmid.</title>
        <authorList>
            <person name="Anda M."/>
            <person name="Iwasaki W."/>
        </authorList>
    </citation>
    <scope>NUCLEOTIDE SEQUENCE [LARGE SCALE GENOMIC DNA]</scope>
    <source>
        <strain evidence="1 2">DSM 100852</strain>
        <plasmid evidence="1 2">pFA4</plasmid>
    </source>
</reference>
<dbReference type="EMBL" id="AP025318">
    <property type="protein sequence ID" value="BDD12274.1"/>
    <property type="molecule type" value="Genomic_DNA"/>
</dbReference>
<evidence type="ECO:0000313" key="2">
    <source>
        <dbReference type="Proteomes" id="UP001348817"/>
    </source>
</evidence>
<organism evidence="1 2">
    <name type="scientific">Fulvitalea axinellae</name>
    <dbReference type="NCBI Taxonomy" id="1182444"/>
    <lineage>
        <taxon>Bacteria</taxon>
        <taxon>Pseudomonadati</taxon>
        <taxon>Bacteroidota</taxon>
        <taxon>Cytophagia</taxon>
        <taxon>Cytophagales</taxon>
        <taxon>Persicobacteraceae</taxon>
        <taxon>Fulvitalea</taxon>
    </lineage>
</organism>
<name>A0AAU9DCS6_9BACT</name>
<keyword evidence="1" id="KW-0614">Plasmid</keyword>
<accession>A0AAU9DCS6</accession>
<protein>
    <submittedName>
        <fullName evidence="1">Uncharacterized protein</fullName>
    </submittedName>
</protein>
<proteinExistence type="predicted"/>
<dbReference type="Proteomes" id="UP001348817">
    <property type="component" value="Plasmid pFA4"/>
</dbReference>
<keyword evidence="2" id="KW-1185">Reference proteome</keyword>
<dbReference type="KEGG" id="fax:FUAX_47060"/>
<gene>
    <name evidence="1" type="ORF">FUAX_47060</name>
</gene>
<evidence type="ECO:0000313" key="1">
    <source>
        <dbReference type="EMBL" id="BDD12274.1"/>
    </source>
</evidence>
<dbReference type="AlphaFoldDB" id="A0AAU9DCS6"/>
<geneLocation type="plasmid" evidence="1 2">
    <name>pFA4</name>
</geneLocation>
<sequence length="42" mass="5044">MWIGQSVWVIDPGKDASHLIEYLLYDRTVFFDGEWEKWALLD</sequence>